<evidence type="ECO:0000256" key="1">
    <source>
        <dbReference type="SAM" id="MobiDB-lite"/>
    </source>
</evidence>
<sequence length="76" mass="8151">MREATKASTAPADRGRTAGTRPPGPPRGKAARSTDRGTEEITHGVAYDIGYEITDKRLLRGARAGPCCAVRWTSPR</sequence>
<reference evidence="2 3" key="1">
    <citation type="submission" date="2015-02" db="EMBL/GenBank/DDBJ databases">
        <title>Genome sequence of thermotolerant Streptomyces cyaneogriseus subsp. Noncyanogenus NMWT1, the producer of nematocidal antibiotics nemadectin.</title>
        <authorList>
            <person name="Wang H."/>
            <person name="Li C."/>
            <person name="Xiang W."/>
            <person name="Wang X."/>
        </authorList>
    </citation>
    <scope>NUCLEOTIDE SEQUENCE [LARGE SCALE GENOMIC DNA]</scope>
    <source>
        <strain evidence="2 3">NMWT 1</strain>
    </source>
</reference>
<gene>
    <name evidence="2" type="ORF">TU94_10365</name>
</gene>
<dbReference type="RefSeq" id="WP_044381319.1">
    <property type="nucleotide sequence ID" value="NZ_CP010849.1"/>
</dbReference>
<keyword evidence="3" id="KW-1185">Reference proteome</keyword>
<protein>
    <submittedName>
        <fullName evidence="2">Uncharacterized protein</fullName>
    </submittedName>
</protein>
<dbReference type="EMBL" id="CP010849">
    <property type="protein sequence ID" value="AJP01857.1"/>
    <property type="molecule type" value="Genomic_DNA"/>
</dbReference>
<dbReference type="PATRIC" id="fig|477245.3.peg.2214"/>
<evidence type="ECO:0000313" key="2">
    <source>
        <dbReference type="EMBL" id="AJP01857.1"/>
    </source>
</evidence>
<name>A0A0C5FPH9_9ACTN</name>
<organism evidence="2 3">
    <name type="scientific">Streptomyces cyaneogriseus subsp. noncyanogenus</name>
    <dbReference type="NCBI Taxonomy" id="477245"/>
    <lineage>
        <taxon>Bacteria</taxon>
        <taxon>Bacillati</taxon>
        <taxon>Actinomycetota</taxon>
        <taxon>Actinomycetes</taxon>
        <taxon>Kitasatosporales</taxon>
        <taxon>Streptomycetaceae</taxon>
        <taxon>Streptomyces</taxon>
    </lineage>
</organism>
<dbReference type="KEGG" id="scw:TU94_10365"/>
<dbReference type="AlphaFoldDB" id="A0A0C5FPH9"/>
<dbReference type="HOGENOM" id="CLU_2652785_0_0_11"/>
<feature type="region of interest" description="Disordered" evidence="1">
    <location>
        <begin position="1"/>
        <end position="40"/>
    </location>
</feature>
<accession>A0A0C5FPH9</accession>
<evidence type="ECO:0000313" key="3">
    <source>
        <dbReference type="Proteomes" id="UP000032234"/>
    </source>
</evidence>
<proteinExistence type="predicted"/>
<dbReference type="Proteomes" id="UP000032234">
    <property type="component" value="Chromosome"/>
</dbReference>